<dbReference type="InterPro" id="IPR012337">
    <property type="entry name" value="RNaseH-like_sf"/>
</dbReference>
<name>A0A2Z6NS48_TRISU</name>
<proteinExistence type="predicted"/>
<dbReference type="InterPro" id="IPR002156">
    <property type="entry name" value="RNaseH_domain"/>
</dbReference>
<dbReference type="SUPFAM" id="SSF53098">
    <property type="entry name" value="Ribonuclease H-like"/>
    <property type="match status" value="1"/>
</dbReference>
<feature type="domain" description="RNase H type-1" evidence="1">
    <location>
        <begin position="476"/>
        <end position="605"/>
    </location>
</feature>
<evidence type="ECO:0000313" key="3">
    <source>
        <dbReference type="Proteomes" id="UP000242715"/>
    </source>
</evidence>
<dbReference type="Pfam" id="PF17921">
    <property type="entry name" value="Integrase_H2C2"/>
    <property type="match status" value="1"/>
</dbReference>
<dbReference type="InterPro" id="IPR036397">
    <property type="entry name" value="RNaseH_sf"/>
</dbReference>
<dbReference type="InterPro" id="IPR041577">
    <property type="entry name" value="RT_RNaseH_2"/>
</dbReference>
<dbReference type="OrthoDB" id="101614at2759"/>
<dbReference type="Proteomes" id="UP000242715">
    <property type="component" value="Unassembled WGS sequence"/>
</dbReference>
<dbReference type="GO" id="GO:0003676">
    <property type="term" value="F:nucleic acid binding"/>
    <property type="evidence" value="ECO:0007669"/>
    <property type="project" value="InterPro"/>
</dbReference>
<dbReference type="CDD" id="cd09279">
    <property type="entry name" value="RNase_HI_like"/>
    <property type="match status" value="1"/>
</dbReference>
<dbReference type="InterPro" id="IPR041588">
    <property type="entry name" value="Integrase_H2C2"/>
</dbReference>
<dbReference type="Gene3D" id="3.30.420.10">
    <property type="entry name" value="Ribonuclease H-like superfamily/Ribonuclease H"/>
    <property type="match status" value="1"/>
</dbReference>
<dbReference type="PROSITE" id="PS50879">
    <property type="entry name" value="RNASE_H_1"/>
    <property type="match status" value="1"/>
</dbReference>
<dbReference type="Pfam" id="PF17919">
    <property type="entry name" value="RT_RNaseH_2"/>
    <property type="match status" value="1"/>
</dbReference>
<dbReference type="PANTHER" id="PTHR48475:SF1">
    <property type="entry name" value="RNASE H TYPE-1 DOMAIN-CONTAINING PROTEIN"/>
    <property type="match status" value="1"/>
</dbReference>
<sequence>MDQVEQENIELHGEVTTLRAEVKKLTAMVTSLVAAQNQPLTPPPQATVISEIVSAPVPVVPVNTHQHVMPAGYPWGMPMNFNEGPRPQVPEVPTPTLPHATVVPQPGMTLSQVTVCVPQLTMTTPGSVVHTIPYVSEQVYHAEDPETYGRMDNLQDQFDKMQLEIKALRGKDLFGKNAHDLCLVPNVRIPPKFKVPEFEKYKGNSCPQSHLGLSIEEKRAKKGKTFMSSAKDAQKEVQHRSHLKWGKLLQMPERRHMEGLGSAPSTGTVNSNKGTFVSAEPIHTPPETNAIIEDKVEEEQPSFVIPGGICRNWVVVDDCEKAFDSIKEYLIEPPILIPPVEGRPLIMYLTVLEESMGYVLGQQDETGRKEHAIYYLSMKFTDCESRYSMLEKTCCDLAWAAKPLTGRIARWHMLLSEYDIEYRTQKAIKGSILADHLAHQPVEDYQPIKFDFPDEEIMYLKMKDCDEPVFGEGPDPESQWGLIFDGAVNLYGSGIGAIIVTPKGAHIPFTARLQFECTNNIAEYEACIMGIEDAIDLRIKNIDIYGDSALVINQIKGEWETRHAGLIPYKDYARRLLTFFNKVELHHIPRDENQMADALATLSSMYRVNRRNEIPTISIRCLERPAYVFATEEVVDDKPWFHDIKMFLQKQEYPHGASNKDKKTLRRLSSSFFLNDEVLYKRNFDMVLLRCVDKHEADLLMHEVHEGSFGTHPNGHTMAKKMLRAGYYWLTMESDCYKYARKCHKCQIYADKIHLPPTSLNVLSSPWPFSMWGIDMIVRTSTGATPFSLVYGMEAVLPVEVEIPSMRVLMETELAEAEWCQNRYDQLNLIEEKRMAALCHGQLYQIRMKQAFDRKVRPREFREGSVLKIGPVIEPPDSRGKWTPNYEGPYVVKRAFSGGAMTLVTMDGDELPRPVNADAVKKYFV</sequence>
<dbReference type="Gene3D" id="1.10.340.70">
    <property type="match status" value="1"/>
</dbReference>
<organism evidence="2 3">
    <name type="scientific">Trifolium subterraneum</name>
    <name type="common">Subterranean clover</name>
    <dbReference type="NCBI Taxonomy" id="3900"/>
    <lineage>
        <taxon>Eukaryota</taxon>
        <taxon>Viridiplantae</taxon>
        <taxon>Streptophyta</taxon>
        <taxon>Embryophyta</taxon>
        <taxon>Tracheophyta</taxon>
        <taxon>Spermatophyta</taxon>
        <taxon>Magnoliopsida</taxon>
        <taxon>eudicotyledons</taxon>
        <taxon>Gunneridae</taxon>
        <taxon>Pentapetalae</taxon>
        <taxon>rosids</taxon>
        <taxon>fabids</taxon>
        <taxon>Fabales</taxon>
        <taxon>Fabaceae</taxon>
        <taxon>Papilionoideae</taxon>
        <taxon>50 kb inversion clade</taxon>
        <taxon>NPAAA clade</taxon>
        <taxon>Hologalegina</taxon>
        <taxon>IRL clade</taxon>
        <taxon>Trifolieae</taxon>
        <taxon>Trifolium</taxon>
    </lineage>
</organism>
<keyword evidence="3" id="KW-1185">Reference proteome</keyword>
<evidence type="ECO:0000313" key="2">
    <source>
        <dbReference type="EMBL" id="GAU46436.1"/>
    </source>
</evidence>
<reference evidence="3" key="1">
    <citation type="journal article" date="2017" name="Front. Plant Sci.">
        <title>Climate Clever Clovers: New Paradigm to Reduce the Environmental Footprint of Ruminants by Breeding Low Methanogenic Forages Utilizing Haplotype Variation.</title>
        <authorList>
            <person name="Kaur P."/>
            <person name="Appels R."/>
            <person name="Bayer P.E."/>
            <person name="Keeble-Gagnere G."/>
            <person name="Wang J."/>
            <person name="Hirakawa H."/>
            <person name="Shirasawa K."/>
            <person name="Vercoe P."/>
            <person name="Stefanova K."/>
            <person name="Durmic Z."/>
            <person name="Nichols P."/>
            <person name="Revell C."/>
            <person name="Isobe S.N."/>
            <person name="Edwards D."/>
            <person name="Erskine W."/>
        </authorList>
    </citation>
    <scope>NUCLEOTIDE SEQUENCE [LARGE SCALE GENOMIC DNA]</scope>
    <source>
        <strain evidence="3">cv. Daliak</strain>
    </source>
</reference>
<dbReference type="Pfam" id="PF13456">
    <property type="entry name" value="RVT_3"/>
    <property type="match status" value="1"/>
</dbReference>
<gene>
    <name evidence="2" type="ORF">TSUD_91540</name>
</gene>
<dbReference type="SUPFAM" id="SSF56672">
    <property type="entry name" value="DNA/RNA polymerases"/>
    <property type="match status" value="1"/>
</dbReference>
<dbReference type="AlphaFoldDB" id="A0A2Z6NS48"/>
<dbReference type="EMBL" id="DF974213">
    <property type="protein sequence ID" value="GAU46436.1"/>
    <property type="molecule type" value="Genomic_DNA"/>
</dbReference>
<accession>A0A2Z6NS48</accession>
<evidence type="ECO:0000259" key="1">
    <source>
        <dbReference type="PROSITE" id="PS50879"/>
    </source>
</evidence>
<protein>
    <recommendedName>
        <fullName evidence="1">RNase H type-1 domain-containing protein</fullName>
    </recommendedName>
</protein>
<dbReference type="InterPro" id="IPR043502">
    <property type="entry name" value="DNA/RNA_pol_sf"/>
</dbReference>
<dbReference type="GO" id="GO:0004523">
    <property type="term" value="F:RNA-DNA hybrid ribonuclease activity"/>
    <property type="evidence" value="ECO:0007669"/>
    <property type="project" value="InterPro"/>
</dbReference>
<dbReference type="PANTHER" id="PTHR48475">
    <property type="entry name" value="RIBONUCLEASE H"/>
    <property type="match status" value="1"/>
</dbReference>